<dbReference type="Proteomes" id="UP001605036">
    <property type="component" value="Unassembled WGS sequence"/>
</dbReference>
<accession>A0ABD1YTV8</accession>
<organism evidence="1 2">
    <name type="scientific">Riccia fluitans</name>
    <dbReference type="NCBI Taxonomy" id="41844"/>
    <lineage>
        <taxon>Eukaryota</taxon>
        <taxon>Viridiplantae</taxon>
        <taxon>Streptophyta</taxon>
        <taxon>Embryophyta</taxon>
        <taxon>Marchantiophyta</taxon>
        <taxon>Marchantiopsida</taxon>
        <taxon>Marchantiidae</taxon>
        <taxon>Marchantiales</taxon>
        <taxon>Ricciaceae</taxon>
        <taxon>Riccia</taxon>
    </lineage>
</organism>
<protein>
    <submittedName>
        <fullName evidence="1">Uncharacterized protein</fullName>
    </submittedName>
</protein>
<name>A0ABD1YTV8_9MARC</name>
<dbReference type="EMBL" id="JBHFFA010000003">
    <property type="protein sequence ID" value="KAL2634203.1"/>
    <property type="molecule type" value="Genomic_DNA"/>
</dbReference>
<evidence type="ECO:0000313" key="1">
    <source>
        <dbReference type="EMBL" id="KAL2634203.1"/>
    </source>
</evidence>
<evidence type="ECO:0000313" key="2">
    <source>
        <dbReference type="Proteomes" id="UP001605036"/>
    </source>
</evidence>
<reference evidence="1 2" key="1">
    <citation type="submission" date="2024-09" db="EMBL/GenBank/DDBJ databases">
        <title>Chromosome-scale assembly of Riccia fluitans.</title>
        <authorList>
            <person name="Paukszto L."/>
            <person name="Sawicki J."/>
            <person name="Karawczyk K."/>
            <person name="Piernik-Szablinska J."/>
            <person name="Szczecinska M."/>
            <person name="Mazdziarz M."/>
        </authorList>
    </citation>
    <scope>NUCLEOTIDE SEQUENCE [LARGE SCALE GENOMIC DNA]</scope>
    <source>
        <strain evidence="1">Rf_01</strain>
        <tissue evidence="1">Aerial parts of the thallus</tissue>
    </source>
</reference>
<proteinExistence type="predicted"/>
<comment type="caution">
    <text evidence="1">The sequence shown here is derived from an EMBL/GenBank/DDBJ whole genome shotgun (WGS) entry which is preliminary data.</text>
</comment>
<dbReference type="AlphaFoldDB" id="A0ABD1YTV8"/>
<gene>
    <name evidence="1" type="ORF">R1flu_005682</name>
</gene>
<sequence length="81" mass="8736">MVEEDRPDIGPRYTDVEVHRRHPELFVQPGAPPPASAIAASAGAPQPTPVEKTLLDQLAEISRPEALSGTAEEDQAIREVI</sequence>
<keyword evidence="2" id="KW-1185">Reference proteome</keyword>